<evidence type="ECO:0000256" key="14">
    <source>
        <dbReference type="ARBA" id="ARBA00037200"/>
    </source>
</evidence>
<keyword evidence="8 33" id="KW-0378">Hydrolase</keyword>
<evidence type="ECO:0000256" key="3">
    <source>
        <dbReference type="ARBA" id="ARBA00008139"/>
    </source>
</evidence>
<evidence type="ECO:0000256" key="18">
    <source>
        <dbReference type="ARBA" id="ARBA00047629"/>
    </source>
</evidence>
<evidence type="ECO:0000256" key="26">
    <source>
        <dbReference type="ARBA" id="ARBA00049470"/>
    </source>
</evidence>
<evidence type="ECO:0000256" key="34">
    <source>
        <dbReference type="SAM" id="Phobius"/>
    </source>
</evidence>
<evidence type="ECO:0000256" key="8">
    <source>
        <dbReference type="ARBA" id="ARBA00022801"/>
    </source>
</evidence>
<evidence type="ECO:0000256" key="30">
    <source>
        <dbReference type="PIRSR" id="PIRSR601548-4"/>
    </source>
</evidence>
<evidence type="ECO:0000256" key="20">
    <source>
        <dbReference type="ARBA" id="ARBA00047862"/>
    </source>
</evidence>
<feature type="binding site" evidence="31">
    <location>
        <position position="405"/>
    </location>
    <ligand>
        <name>Zn(2+)</name>
        <dbReference type="ChEBI" id="CHEBI:29105"/>
        <label>2</label>
        <note>catalytic</note>
    </ligand>
</feature>
<comment type="cofactor">
    <cofactor evidence="33">
        <name>Zn(2+)</name>
        <dbReference type="ChEBI" id="CHEBI:29105"/>
    </cofactor>
    <text evidence="33">Binds 1 zinc ion per subunit.</text>
</comment>
<keyword evidence="7 35" id="KW-0732">Signal</keyword>
<dbReference type="Gene3D" id="1.10.1370.30">
    <property type="match status" value="1"/>
</dbReference>
<keyword evidence="10 33" id="KW-0482">Metalloprotease</keyword>
<keyword evidence="34" id="KW-0472">Membrane</keyword>
<dbReference type="Pfam" id="PF01401">
    <property type="entry name" value="Peptidase_M2"/>
    <property type="match status" value="1"/>
</dbReference>
<keyword evidence="4 33" id="KW-0121">Carboxypeptidase</keyword>
<reference evidence="36" key="3">
    <citation type="submission" date="2025-09" db="UniProtKB">
        <authorList>
            <consortium name="Ensembl"/>
        </authorList>
    </citation>
    <scope>IDENTIFICATION</scope>
    <source>
        <strain evidence="36">Boxer</strain>
    </source>
</reference>
<reference evidence="36" key="2">
    <citation type="submission" date="2025-08" db="UniProtKB">
        <authorList>
            <consortium name="Ensembl"/>
        </authorList>
    </citation>
    <scope>IDENTIFICATION</scope>
    <source>
        <strain evidence="36">Boxer</strain>
    </source>
</reference>
<evidence type="ECO:0000256" key="25">
    <source>
        <dbReference type="ARBA" id="ARBA00049305"/>
    </source>
</evidence>
<feature type="binding site" evidence="29">
    <location>
        <position position="377"/>
    </location>
    <ligand>
        <name>Zn(2+)</name>
        <dbReference type="ChEBI" id="CHEBI:29105"/>
        <label>1</label>
        <note>catalytic</note>
    </ligand>
</feature>
<evidence type="ECO:0000256" key="10">
    <source>
        <dbReference type="ARBA" id="ARBA00023049"/>
    </source>
</evidence>
<evidence type="ECO:0000256" key="11">
    <source>
        <dbReference type="ARBA" id="ARBA00023157"/>
    </source>
</evidence>
<dbReference type="Proteomes" id="UP000805418">
    <property type="component" value="Chromosome 9"/>
</dbReference>
<evidence type="ECO:0000256" key="9">
    <source>
        <dbReference type="ARBA" id="ARBA00022833"/>
    </source>
</evidence>
<comment type="catalytic activity">
    <reaction evidence="23">
        <text>substance P + H2O = substance P(1-8) + Gly-L-Leu-L-Met-NH2</text>
        <dbReference type="Rhea" id="RHEA:71463"/>
        <dbReference type="ChEBI" id="CHEBI:15377"/>
        <dbReference type="ChEBI" id="CHEBI:190692"/>
        <dbReference type="ChEBI" id="CHEBI:190694"/>
        <dbReference type="ChEBI" id="CHEBI:190699"/>
    </reaction>
    <physiologicalReaction direction="left-to-right" evidence="23">
        <dbReference type="Rhea" id="RHEA:71464"/>
    </physiologicalReaction>
</comment>
<dbReference type="CDD" id="cd06461">
    <property type="entry name" value="M2_ACE"/>
    <property type="match status" value="1"/>
</dbReference>
<feature type="binding site" evidence="28">
    <location>
        <position position="516"/>
    </location>
    <ligand>
        <name>chloride</name>
        <dbReference type="ChEBI" id="CHEBI:17996"/>
        <label>1</label>
    </ligand>
</feature>
<evidence type="ECO:0000313" key="36">
    <source>
        <dbReference type="Ensembl" id="ENSCAFP00845026128.1"/>
    </source>
</evidence>
<evidence type="ECO:0000256" key="35">
    <source>
        <dbReference type="SAM" id="SignalP"/>
    </source>
</evidence>
<evidence type="ECO:0000256" key="27">
    <source>
        <dbReference type="PIRSR" id="PIRSR601548-10"/>
    </source>
</evidence>
<feature type="binding site" evidence="29">
    <location>
        <position position="381"/>
    </location>
    <ligand>
        <name>Zn(2+)</name>
        <dbReference type="ChEBI" id="CHEBI:29105"/>
        <label>1</label>
        <note>catalytic</note>
    </ligand>
</feature>
<evidence type="ECO:0000256" key="13">
    <source>
        <dbReference type="ARBA" id="ARBA00036868"/>
    </source>
</evidence>
<evidence type="ECO:0000256" key="12">
    <source>
        <dbReference type="ARBA" id="ARBA00023180"/>
    </source>
</evidence>
<feature type="chain" id="PRO_5035228402" description="Angiotensin-converting enzyme" evidence="35">
    <location>
        <begin position="22"/>
        <end position="754"/>
    </location>
</feature>
<comment type="catalytic activity">
    <reaction evidence="20">
        <text>angiotensin I + H2O = L-histidyl-L-leucine + angiotensin II</text>
        <dbReference type="Rhea" id="RHEA:63560"/>
        <dbReference type="ChEBI" id="CHEBI:15377"/>
        <dbReference type="ChEBI" id="CHEBI:58506"/>
        <dbReference type="ChEBI" id="CHEBI:147350"/>
        <dbReference type="ChEBI" id="CHEBI:147392"/>
        <dbReference type="EC" id="3.4.15.1"/>
    </reaction>
    <physiologicalReaction direction="left-to-right" evidence="20">
        <dbReference type="Rhea" id="RHEA:63561"/>
    </physiologicalReaction>
</comment>
<evidence type="ECO:0000256" key="1">
    <source>
        <dbReference type="ARBA" id="ARBA00001923"/>
    </source>
</evidence>
<dbReference type="GO" id="GO:0046872">
    <property type="term" value="F:metal ion binding"/>
    <property type="evidence" value="ECO:0007669"/>
    <property type="project" value="UniProtKB-KW"/>
</dbReference>
<keyword evidence="34" id="KW-1133">Transmembrane helix</keyword>
<dbReference type="AlphaFoldDB" id="A0A8I3S0R8"/>
<feature type="signal peptide" evidence="35">
    <location>
        <begin position="1"/>
        <end position="21"/>
    </location>
</feature>
<comment type="catalytic activity">
    <reaction evidence="17">
        <text>Met-enkephalin-Arg-Phe + H2O = L-arginyl-L-phenylalanine + Met-enkephalin</text>
        <dbReference type="Rhea" id="RHEA:70675"/>
        <dbReference type="ChEBI" id="CHEBI:15377"/>
        <dbReference type="ChEBI" id="CHEBI:189868"/>
        <dbReference type="ChEBI" id="CHEBI:189869"/>
        <dbReference type="ChEBI" id="CHEBI:189870"/>
    </reaction>
    <physiologicalReaction direction="left-to-right" evidence="17">
        <dbReference type="Rhea" id="RHEA:70676"/>
    </physiologicalReaction>
</comment>
<gene>
    <name evidence="36" type="primary">ACE</name>
</gene>
<dbReference type="PANTHER" id="PTHR10514">
    <property type="entry name" value="ANGIOTENSIN-CONVERTING ENZYME"/>
    <property type="match status" value="1"/>
</dbReference>
<keyword evidence="5 33" id="KW-0645">Protease</keyword>
<comment type="caution">
    <text evidence="32">Lacks conserved residue(s) required for the propagation of feature annotation.</text>
</comment>
<evidence type="ECO:0000256" key="22">
    <source>
        <dbReference type="ARBA" id="ARBA00048231"/>
    </source>
</evidence>
<evidence type="ECO:0000256" key="19">
    <source>
        <dbReference type="ARBA" id="ARBA00047642"/>
    </source>
</evidence>
<evidence type="ECO:0000256" key="31">
    <source>
        <dbReference type="PIRSR" id="PIRSR601548-8"/>
    </source>
</evidence>
<dbReference type="SUPFAM" id="SSF55486">
    <property type="entry name" value="Metalloproteases ('zincins'), catalytic domain"/>
    <property type="match status" value="1"/>
</dbReference>
<keyword evidence="9 29" id="KW-0862">Zinc</keyword>
<organism evidence="36 37">
    <name type="scientific">Canis lupus familiaris</name>
    <name type="common">Dog</name>
    <name type="synonym">Canis familiaris</name>
    <dbReference type="NCBI Taxonomy" id="9615"/>
    <lineage>
        <taxon>Eukaryota</taxon>
        <taxon>Metazoa</taxon>
        <taxon>Chordata</taxon>
        <taxon>Craniata</taxon>
        <taxon>Vertebrata</taxon>
        <taxon>Euteleostomi</taxon>
        <taxon>Mammalia</taxon>
        <taxon>Eutheria</taxon>
        <taxon>Laurasiatheria</taxon>
        <taxon>Carnivora</taxon>
        <taxon>Caniformia</taxon>
        <taxon>Canidae</taxon>
        <taxon>Canis</taxon>
    </lineage>
</organism>
<feature type="binding site" evidence="31">
    <location>
        <position position="381"/>
    </location>
    <ligand>
        <name>Zn(2+)</name>
        <dbReference type="ChEBI" id="CHEBI:29105"/>
        <label>2</label>
        <note>catalytic</note>
    </ligand>
</feature>
<dbReference type="GO" id="GO:0016020">
    <property type="term" value="C:membrane"/>
    <property type="evidence" value="ECO:0007669"/>
    <property type="project" value="UniProtKB-SubCell"/>
</dbReference>
<evidence type="ECO:0000256" key="16">
    <source>
        <dbReference type="ARBA" id="ARBA00046406"/>
    </source>
</evidence>
<keyword evidence="6 29" id="KW-0479">Metal-binding</keyword>
<evidence type="ECO:0000256" key="33">
    <source>
        <dbReference type="RuleBase" id="RU361144"/>
    </source>
</evidence>
<comment type="catalytic activity">
    <reaction evidence="18">
        <text>substance P + H2O = L-Phe-L-Phe-Gly-L-Leu-L-Met-NH2 + substance P(1-6)</text>
        <dbReference type="Rhea" id="RHEA:71471"/>
        <dbReference type="ChEBI" id="CHEBI:15377"/>
        <dbReference type="ChEBI" id="CHEBI:190692"/>
        <dbReference type="ChEBI" id="CHEBI:190696"/>
        <dbReference type="ChEBI" id="CHEBI:190697"/>
    </reaction>
    <physiologicalReaction direction="left-to-right" evidence="18">
        <dbReference type="Rhea" id="RHEA:71472"/>
    </physiologicalReaction>
</comment>
<feature type="transmembrane region" description="Helical" evidence="34">
    <location>
        <begin position="715"/>
        <end position="737"/>
    </location>
</feature>
<comment type="subcellular location">
    <subcellularLocation>
        <location evidence="2">Membrane</location>
        <topology evidence="2">Single-pass type I membrane protein</topology>
    </subcellularLocation>
</comment>
<comment type="catalytic activity">
    <reaction evidence="26">
        <text>substance P + H2O = substance P(1-9) + L-Leu-L-Met-NH2</text>
        <dbReference type="Rhea" id="RHEA:71459"/>
        <dbReference type="ChEBI" id="CHEBI:15377"/>
        <dbReference type="ChEBI" id="CHEBI:190692"/>
        <dbReference type="ChEBI" id="CHEBI:190693"/>
        <dbReference type="ChEBI" id="CHEBI:190700"/>
    </reaction>
    <physiologicalReaction direction="left-to-right" evidence="26">
        <dbReference type="Rhea" id="RHEA:71460"/>
    </physiologicalReaction>
</comment>
<comment type="catalytic activity">
    <reaction evidence="13">
        <text>Release of a C-terminal dipeptide, oligopeptide-|-Xaa-Yaa, when Xaa is not Pro, and Yaa is neither Asp nor Glu. Thus, conversion of angiotensin I to angiotensin II, with increase in vasoconstrictor activity, but no action on angiotensin II.</text>
        <dbReference type="EC" id="3.4.15.1"/>
    </reaction>
</comment>
<evidence type="ECO:0000256" key="5">
    <source>
        <dbReference type="ARBA" id="ARBA00022670"/>
    </source>
</evidence>
<evidence type="ECO:0000256" key="29">
    <source>
        <dbReference type="PIRSR" id="PIRSR601548-3"/>
    </source>
</evidence>
<dbReference type="GeneTree" id="ENSGT00940000162051"/>
<comment type="cofactor">
    <cofactor evidence="1">
        <name>chloride</name>
        <dbReference type="ChEBI" id="CHEBI:17996"/>
    </cofactor>
</comment>
<comment type="catalytic activity">
    <reaction evidence="21">
        <text>Met-enkephalin + H2O = L-phenylalanyl-L-methionine + L-tyrosylglycylglycine</text>
        <dbReference type="Rhea" id="RHEA:71483"/>
        <dbReference type="ChEBI" id="CHEBI:15377"/>
        <dbReference type="ChEBI" id="CHEBI:189868"/>
        <dbReference type="ChEBI" id="CHEBI:190708"/>
        <dbReference type="ChEBI" id="CHEBI:190709"/>
    </reaction>
    <physiologicalReaction direction="left-to-right" evidence="21">
        <dbReference type="Rhea" id="RHEA:71484"/>
    </physiologicalReaction>
</comment>
<comment type="similarity">
    <text evidence="3 32 33">Belongs to the peptidase M2 family.</text>
</comment>
<sequence length="754" mass="87771">MDLPWTFPTCSLLLWAALAMAQYQGHQSLGRFYNETVAKAFLQFYDQTAQIVWSQFMEATWNYVTNITKKNREEMLHKDSERSKHMLYFGTQARLFKTSRFQDPDVKRLLSKLLNIDKAALPQDELQEYNQLLAYMETTYSMAQVCLNEGPCMPLEPDLQEVMATSRDQKELLWAWQGWRDAVGRQLRITFERYVQLSNKAANLNGYKDMGALWRSKYESETLEDDLEQLYQELQPLYLNLHAYVRRALHRHYGPKIINPRGPIPAHLLGNMWAQSWVNILDLVLPFPKKPPEDITKIMKSQHWKPSKMFEEAEKFFTSLGMLSTPPSFWKNSMMERPADGREVECHASAWDFYNGRDFRIKKCTEVTVEDLLSIFHQMGHIQYFLQYRNLSVIFRAGANPAFEEAVGSVITLSASSHKHLLNRGLLSHQHQDSEEEVNFLMSVALEKIAFIPFSYLMDLFRWKVFDGTIQKNVYNQEWWNLRLKYQGLCPPIPRTEEDFDPGAKFHISASVPYLRYFLSLVLQFQFHESLCKASGHIGPLHRCDIYNSKKAGKLLEDVLKLGSSKPWPEVLQKITGQTQMSTKALMTYFKPLLNWLVTENVRQGEILGWPDFSCTFEEKDTEKVAFLNLELDPDQAKYGQWVLLALSFIMFLAALLLAYRLYFLEKKSLPQATNAPATEAQASGSRDTSAPETQPKAYFLGIAMDPRLVAKRQWILLSLCLILMLCSISLTIRVFMQHYKKPPWMRAEWWSWD</sequence>
<feature type="binding site" evidence="28">
    <location>
        <position position="218"/>
    </location>
    <ligand>
        <name>chloride</name>
        <dbReference type="ChEBI" id="CHEBI:17996"/>
        <label>1</label>
    </ligand>
</feature>
<comment type="catalytic activity">
    <reaction evidence="24">
        <text>neurotensin + H2O = neurotensin(1-11) + L-isoleucyl-L-leucine</text>
        <dbReference type="Rhea" id="RHEA:71475"/>
        <dbReference type="ChEBI" id="CHEBI:15377"/>
        <dbReference type="ChEBI" id="CHEBI:147362"/>
        <dbReference type="ChEBI" id="CHEBI:190704"/>
        <dbReference type="ChEBI" id="CHEBI:190706"/>
    </reaction>
    <physiologicalReaction direction="left-to-right" evidence="24">
        <dbReference type="Rhea" id="RHEA:71476"/>
    </physiologicalReaction>
</comment>
<accession>A0A8I3S0R8</accession>
<evidence type="ECO:0000256" key="32">
    <source>
        <dbReference type="PROSITE-ProRule" id="PRU01355"/>
    </source>
</evidence>
<evidence type="ECO:0000256" key="7">
    <source>
        <dbReference type="ARBA" id="ARBA00022729"/>
    </source>
</evidence>
<feature type="binding site" evidence="29">
    <location>
        <position position="405"/>
    </location>
    <ligand>
        <name>Zn(2+)</name>
        <dbReference type="ChEBI" id="CHEBI:29105"/>
        <label>1</label>
        <note>catalytic</note>
    </ligand>
</feature>
<dbReference type="PRINTS" id="PR00791">
    <property type="entry name" value="PEPDIPTASEA"/>
</dbReference>
<dbReference type="Ensembl" id="ENSCAFT00845033379.1">
    <property type="protein sequence ID" value="ENSCAFP00845026128.1"/>
    <property type="gene ID" value="ENSCAFG00845018336.1"/>
</dbReference>
<feature type="transmembrane region" description="Helical" evidence="34">
    <location>
        <begin position="639"/>
        <end position="660"/>
    </location>
</feature>
<evidence type="ECO:0000256" key="17">
    <source>
        <dbReference type="ARBA" id="ARBA00047529"/>
    </source>
</evidence>
<reference evidence="36" key="1">
    <citation type="submission" date="2020-03" db="EMBL/GenBank/DDBJ databases">
        <title>Long-read based genome assembly of a Labrador retriever dog.</title>
        <authorList>
            <person name="Eory L."/>
            <person name="Zhang W."/>
            <person name="Schoenebeck J."/>
        </authorList>
    </citation>
    <scope>NUCLEOTIDE SEQUENCE [LARGE SCALE GENOMIC DNA]</scope>
    <source>
        <strain evidence="36">Labrador retriever</strain>
    </source>
</reference>
<evidence type="ECO:0000256" key="21">
    <source>
        <dbReference type="ARBA" id="ARBA00048012"/>
    </source>
</evidence>
<dbReference type="EC" id="3.4.-.-" evidence="33"/>
<feature type="binding site" evidence="31">
    <location>
        <position position="377"/>
    </location>
    <ligand>
        <name>Zn(2+)</name>
        <dbReference type="ChEBI" id="CHEBI:29105"/>
        <label>2</label>
        <note>catalytic</note>
    </ligand>
</feature>
<keyword evidence="12 27" id="KW-0325">Glycoprotein</keyword>
<evidence type="ECO:0000256" key="6">
    <source>
        <dbReference type="ARBA" id="ARBA00022723"/>
    </source>
</evidence>
<evidence type="ECO:0000313" key="37">
    <source>
        <dbReference type="Proteomes" id="UP000805418"/>
    </source>
</evidence>
<keyword evidence="34" id="KW-0812">Transmembrane</keyword>
<dbReference type="GO" id="GO:0008241">
    <property type="term" value="F:peptidyl-dipeptidase activity"/>
    <property type="evidence" value="ECO:0007669"/>
    <property type="project" value="UniProtKB-EC"/>
</dbReference>
<evidence type="ECO:0000256" key="15">
    <source>
        <dbReference type="ARBA" id="ARBA00039858"/>
    </source>
</evidence>
<comment type="catalytic activity">
    <reaction evidence="19">
        <text>goralatide + H2O = N-acetyl-L-seryl-L-aspartate + L-lysyl-L-proline</text>
        <dbReference type="Rhea" id="RHEA:71455"/>
        <dbReference type="ChEBI" id="CHEBI:15377"/>
        <dbReference type="ChEBI" id="CHEBI:190701"/>
        <dbReference type="ChEBI" id="CHEBI:190702"/>
        <dbReference type="ChEBI" id="CHEBI:190703"/>
    </reaction>
    <physiologicalReaction direction="left-to-right" evidence="19">
        <dbReference type="Rhea" id="RHEA:71456"/>
    </physiologicalReaction>
</comment>
<dbReference type="FunFam" id="1.10.1370.30:FF:000004">
    <property type="entry name" value="Angiotensin-converting enzyme"/>
    <property type="match status" value="1"/>
</dbReference>
<dbReference type="GO" id="GO:0006508">
    <property type="term" value="P:proteolysis"/>
    <property type="evidence" value="ECO:0007669"/>
    <property type="project" value="UniProtKB-KW"/>
</dbReference>
<dbReference type="PROSITE" id="PS52011">
    <property type="entry name" value="PEPTIDASE_M2"/>
    <property type="match status" value="1"/>
</dbReference>
<feature type="glycosylation site" description="N-linked (GlcNAc...) asparagine" evidence="27">
    <location>
        <position position="66"/>
    </location>
</feature>
<evidence type="ECO:0000256" key="24">
    <source>
        <dbReference type="ARBA" id="ARBA00049273"/>
    </source>
</evidence>
<dbReference type="GO" id="GO:0008237">
    <property type="term" value="F:metallopeptidase activity"/>
    <property type="evidence" value="ECO:0007669"/>
    <property type="project" value="UniProtKB-KW"/>
</dbReference>
<evidence type="ECO:0000256" key="28">
    <source>
        <dbReference type="PIRSR" id="PIRSR601548-2"/>
    </source>
</evidence>
<evidence type="ECO:0000256" key="2">
    <source>
        <dbReference type="ARBA" id="ARBA00004479"/>
    </source>
</evidence>
<dbReference type="InterPro" id="IPR001548">
    <property type="entry name" value="Peptidase_M2"/>
</dbReference>
<dbReference type="PANTHER" id="PTHR10514:SF41">
    <property type="entry name" value="ANGIOTENSIN-CONVERTING ENZYME-LIKE PROTEIN ACE3"/>
    <property type="match status" value="1"/>
</dbReference>
<evidence type="ECO:0000256" key="4">
    <source>
        <dbReference type="ARBA" id="ARBA00022645"/>
    </source>
</evidence>
<feature type="disulfide bond" evidence="30 32">
    <location>
        <begin position="346"/>
        <end position="364"/>
    </location>
</feature>
<feature type="disulfide bond" evidence="30">
    <location>
        <begin position="146"/>
        <end position="152"/>
    </location>
</feature>
<comment type="function">
    <text evidence="14">Soluble form that is released in blood plasma and other body fluids following proteolytic cleavage in the juxtamembrane stalk region.</text>
</comment>
<comment type="catalytic activity">
    <reaction evidence="25">
        <text>bradykinin + H2O = L-Phe-L-Arg + bradykinin(1-7)</text>
        <dbReference type="Rhea" id="RHEA:71451"/>
        <dbReference type="ChEBI" id="CHEBI:15377"/>
        <dbReference type="ChEBI" id="CHEBI:132988"/>
        <dbReference type="ChEBI" id="CHEBI:133147"/>
        <dbReference type="ChEBI" id="CHEBI:147352"/>
    </reaction>
    <physiologicalReaction direction="left-to-right" evidence="25">
        <dbReference type="Rhea" id="RHEA:71452"/>
    </physiologicalReaction>
</comment>
<keyword evidence="37" id="KW-1185">Reference proteome</keyword>
<comment type="catalytic activity">
    <reaction evidence="22">
        <text>Leu-enkephalin + H2O = L-tyrosylglycylglycine + L-phenylalanyl-L-leucine</text>
        <dbReference type="Rhea" id="RHEA:71487"/>
        <dbReference type="ChEBI" id="CHEBI:15377"/>
        <dbReference type="ChEBI" id="CHEBI:190689"/>
        <dbReference type="ChEBI" id="CHEBI:190708"/>
        <dbReference type="ChEBI" id="CHEBI:190710"/>
    </reaction>
    <physiologicalReaction direction="left-to-right" evidence="22">
        <dbReference type="Rhea" id="RHEA:71488"/>
    </physiologicalReaction>
</comment>
<keyword evidence="11 30" id="KW-1015">Disulfide bond</keyword>
<proteinExistence type="inferred from homology"/>
<name>A0A8I3S0R8_CANLF</name>
<feature type="disulfide bond" evidence="30">
    <location>
        <begin position="532"/>
        <end position="544"/>
    </location>
</feature>
<protein>
    <recommendedName>
        <fullName evidence="15 33">Angiotensin-converting enzyme</fullName>
        <ecNumber evidence="33">3.4.-.-</ecNumber>
    </recommendedName>
</protein>
<comment type="subunit">
    <text evidence="16">Monomer and homodimer; homodimerizes following binding to an inhibitor. Interacts with calmodulin (CALM1, CALM2 or CALM3); interaction takes place in the cytoplasmic region and regulates phosphorylation and proteolytic cleavage.</text>
</comment>
<evidence type="ECO:0000256" key="23">
    <source>
        <dbReference type="ARBA" id="ARBA00049116"/>
    </source>
</evidence>
<dbReference type="GO" id="GO:0004180">
    <property type="term" value="F:carboxypeptidase activity"/>
    <property type="evidence" value="ECO:0007669"/>
    <property type="project" value="UniProtKB-KW"/>
</dbReference>